<evidence type="ECO:0000256" key="5">
    <source>
        <dbReference type="ARBA" id="ARBA00023319"/>
    </source>
</evidence>
<dbReference type="GO" id="GO:0098609">
    <property type="term" value="P:cell-cell adhesion"/>
    <property type="evidence" value="ECO:0007669"/>
    <property type="project" value="TreeGrafter"/>
</dbReference>
<accession>A0AAV4QFU0</accession>
<dbReference type="InterPro" id="IPR051275">
    <property type="entry name" value="Cell_adhesion_signaling"/>
</dbReference>
<keyword evidence="3" id="KW-1015">Disulfide bond</keyword>
<dbReference type="GO" id="GO:0005911">
    <property type="term" value="C:cell-cell junction"/>
    <property type="evidence" value="ECO:0007669"/>
    <property type="project" value="TreeGrafter"/>
</dbReference>
<evidence type="ECO:0000256" key="3">
    <source>
        <dbReference type="ARBA" id="ARBA00023157"/>
    </source>
</evidence>
<dbReference type="InterPro" id="IPR013783">
    <property type="entry name" value="Ig-like_fold"/>
</dbReference>
<dbReference type="InterPro" id="IPR007110">
    <property type="entry name" value="Ig-like_dom"/>
</dbReference>
<dbReference type="EMBL" id="BPLQ01004465">
    <property type="protein sequence ID" value="GIY08209.1"/>
    <property type="molecule type" value="Genomic_DNA"/>
</dbReference>
<dbReference type="SMART" id="SM00408">
    <property type="entry name" value="IGc2"/>
    <property type="match status" value="1"/>
</dbReference>
<keyword evidence="2" id="KW-0472">Membrane</keyword>
<dbReference type="Gene3D" id="2.60.40.10">
    <property type="entry name" value="Immunoglobulins"/>
    <property type="match status" value="1"/>
</dbReference>
<evidence type="ECO:0000256" key="4">
    <source>
        <dbReference type="ARBA" id="ARBA00023180"/>
    </source>
</evidence>
<comment type="subcellular location">
    <subcellularLocation>
        <location evidence="1">Membrane</location>
        <topology evidence="1">Single-pass type I membrane protein</topology>
    </subcellularLocation>
</comment>
<evidence type="ECO:0000256" key="2">
    <source>
        <dbReference type="ARBA" id="ARBA00023136"/>
    </source>
</evidence>
<dbReference type="GO" id="GO:0005886">
    <property type="term" value="C:plasma membrane"/>
    <property type="evidence" value="ECO:0007669"/>
    <property type="project" value="TreeGrafter"/>
</dbReference>
<sequence length="167" mass="18660">MLGFSVNKTFKIRLYTSNSFQYFRQRGDSPVDPPGPPRIEGYEEGNIIKAGEALTLICISEGGNPPPQLIWYRSNVQIDSTYYQMNGDGATANNLTFIVSAADNTGSYHCKTSNTATKEPLTASIKLSVYHAAFCVKLELLLDFDVVMERRHLRGFARLCFYSITTL</sequence>
<dbReference type="PANTHER" id="PTHR11640">
    <property type="entry name" value="NEPHRIN"/>
    <property type="match status" value="1"/>
</dbReference>
<evidence type="ECO:0000256" key="1">
    <source>
        <dbReference type="ARBA" id="ARBA00004479"/>
    </source>
</evidence>
<gene>
    <name evidence="7" type="primary">syg-2_7</name>
    <name evidence="7" type="ORF">CDAR_99541</name>
</gene>
<reference evidence="7 8" key="1">
    <citation type="submission" date="2021-06" db="EMBL/GenBank/DDBJ databases">
        <title>Caerostris darwini draft genome.</title>
        <authorList>
            <person name="Kono N."/>
            <person name="Arakawa K."/>
        </authorList>
    </citation>
    <scope>NUCLEOTIDE SEQUENCE [LARGE SCALE GENOMIC DNA]</scope>
</reference>
<evidence type="ECO:0000313" key="8">
    <source>
        <dbReference type="Proteomes" id="UP001054837"/>
    </source>
</evidence>
<keyword evidence="5" id="KW-0393">Immunoglobulin domain</keyword>
<dbReference type="InterPro" id="IPR003598">
    <property type="entry name" value="Ig_sub2"/>
</dbReference>
<dbReference type="GO" id="GO:0050839">
    <property type="term" value="F:cell adhesion molecule binding"/>
    <property type="evidence" value="ECO:0007669"/>
    <property type="project" value="TreeGrafter"/>
</dbReference>
<proteinExistence type="predicted"/>
<evidence type="ECO:0000313" key="7">
    <source>
        <dbReference type="EMBL" id="GIY08209.1"/>
    </source>
</evidence>
<name>A0AAV4QFU0_9ARAC</name>
<dbReference type="Proteomes" id="UP001054837">
    <property type="component" value="Unassembled WGS sequence"/>
</dbReference>
<feature type="domain" description="Ig-like" evidence="6">
    <location>
        <begin position="37"/>
        <end position="128"/>
    </location>
</feature>
<dbReference type="AlphaFoldDB" id="A0AAV4QFU0"/>
<dbReference type="InterPro" id="IPR036179">
    <property type="entry name" value="Ig-like_dom_sf"/>
</dbReference>
<dbReference type="PROSITE" id="PS50835">
    <property type="entry name" value="IG_LIKE"/>
    <property type="match status" value="1"/>
</dbReference>
<keyword evidence="4" id="KW-0325">Glycoprotein</keyword>
<dbReference type="Pfam" id="PF13927">
    <property type="entry name" value="Ig_3"/>
    <property type="match status" value="1"/>
</dbReference>
<comment type="caution">
    <text evidence="7">The sequence shown here is derived from an EMBL/GenBank/DDBJ whole genome shotgun (WGS) entry which is preliminary data.</text>
</comment>
<organism evidence="7 8">
    <name type="scientific">Caerostris darwini</name>
    <dbReference type="NCBI Taxonomy" id="1538125"/>
    <lineage>
        <taxon>Eukaryota</taxon>
        <taxon>Metazoa</taxon>
        <taxon>Ecdysozoa</taxon>
        <taxon>Arthropoda</taxon>
        <taxon>Chelicerata</taxon>
        <taxon>Arachnida</taxon>
        <taxon>Araneae</taxon>
        <taxon>Araneomorphae</taxon>
        <taxon>Entelegynae</taxon>
        <taxon>Araneoidea</taxon>
        <taxon>Araneidae</taxon>
        <taxon>Caerostris</taxon>
    </lineage>
</organism>
<protein>
    <submittedName>
        <fullName evidence="7">Synaptogenesis protein syg-2</fullName>
    </submittedName>
</protein>
<dbReference type="SUPFAM" id="SSF48726">
    <property type="entry name" value="Immunoglobulin"/>
    <property type="match status" value="1"/>
</dbReference>
<dbReference type="PANTHER" id="PTHR11640:SF136">
    <property type="entry name" value="NEPHRIN"/>
    <property type="match status" value="1"/>
</dbReference>
<evidence type="ECO:0000259" key="6">
    <source>
        <dbReference type="PROSITE" id="PS50835"/>
    </source>
</evidence>
<keyword evidence="8" id="KW-1185">Reference proteome</keyword>